<sequence>MCGDRLIVNQNYDKWKRYIHNKILRNPLPMMMNIGIVDDIVQQQKNAQ</sequence>
<gene>
    <name evidence="1" type="ORF">HMPREF9296_0408</name>
</gene>
<evidence type="ECO:0000313" key="1">
    <source>
        <dbReference type="EMBL" id="EFL46439.1"/>
    </source>
</evidence>
<dbReference type="Proteomes" id="UP000003610">
    <property type="component" value="Unassembled WGS sequence"/>
</dbReference>
<dbReference type="AlphaFoldDB" id="E1KQ01"/>
<comment type="caution">
    <text evidence="1">The sequence shown here is derived from an EMBL/GenBank/DDBJ whole genome shotgun (WGS) entry which is preliminary data.</text>
</comment>
<accession>E1KQ01</accession>
<proteinExistence type="predicted"/>
<name>E1KQ01_9BACT</name>
<dbReference type="EMBL" id="AEDO01000026">
    <property type="protein sequence ID" value="EFL46439.1"/>
    <property type="molecule type" value="Genomic_DNA"/>
</dbReference>
<evidence type="ECO:0000313" key="2">
    <source>
        <dbReference type="Proteomes" id="UP000003610"/>
    </source>
</evidence>
<organism evidence="1 2">
    <name type="scientific">Prevotella disiens FB035-09AN</name>
    <dbReference type="NCBI Taxonomy" id="866771"/>
    <lineage>
        <taxon>Bacteria</taxon>
        <taxon>Pseudomonadati</taxon>
        <taxon>Bacteroidota</taxon>
        <taxon>Bacteroidia</taxon>
        <taxon>Bacteroidales</taxon>
        <taxon>Prevotellaceae</taxon>
        <taxon>Prevotella</taxon>
    </lineage>
</organism>
<dbReference type="STRING" id="866771.HMPREF9296_0408"/>
<protein>
    <submittedName>
        <fullName evidence="1">Uncharacterized protein</fullName>
    </submittedName>
</protein>
<reference evidence="1 2" key="1">
    <citation type="submission" date="2010-08" db="EMBL/GenBank/DDBJ databases">
        <authorList>
            <person name="Durkin A.S."/>
            <person name="Madupu R."/>
            <person name="Torralba M."/>
            <person name="Gillis M."/>
            <person name="Methe B."/>
            <person name="Sutton G."/>
            <person name="Nelson K.E."/>
        </authorList>
    </citation>
    <scope>NUCLEOTIDE SEQUENCE [LARGE SCALE GENOMIC DNA]</scope>
    <source>
        <strain evidence="1 2">FB035-09AN</strain>
    </source>
</reference>